<dbReference type="Proteomes" id="UP000239872">
    <property type="component" value="Unassembled WGS sequence"/>
</dbReference>
<dbReference type="EMBL" id="PPSL01000003">
    <property type="protein sequence ID" value="PQJ10877.1"/>
    <property type="molecule type" value="Genomic_DNA"/>
</dbReference>
<dbReference type="AlphaFoldDB" id="A0A2S7SW87"/>
<sequence>MKNILLIALFLGLSTYSFAQNRIGLEFGASGCTFSGRSDNQTIGSTQSVIIKPNVALSYMRKLDRHVYLGVKLGLEANSFFYSKTNGTKVQIDHNSSYFTVAPTVDFGLGRYQYMHIFVAMNMGFLTNGNQTTSEYINAAASVPYTTYNSASTISSFIFRPGFGLKQHFPISRMWHVTMSEAFYYMATDLTHLGNTNDEAIHPGYFSLQMGIMRKFHRPKHHLAVKTGE</sequence>
<dbReference type="RefSeq" id="WP_105039604.1">
    <property type="nucleotide sequence ID" value="NZ_PPSL01000003.1"/>
</dbReference>
<organism evidence="2 3">
    <name type="scientific">Flavipsychrobacter stenotrophus</name>
    <dbReference type="NCBI Taxonomy" id="2077091"/>
    <lineage>
        <taxon>Bacteria</taxon>
        <taxon>Pseudomonadati</taxon>
        <taxon>Bacteroidota</taxon>
        <taxon>Chitinophagia</taxon>
        <taxon>Chitinophagales</taxon>
        <taxon>Chitinophagaceae</taxon>
        <taxon>Flavipsychrobacter</taxon>
    </lineage>
</organism>
<gene>
    <name evidence="2" type="ORF">CJD36_012970</name>
</gene>
<keyword evidence="3" id="KW-1185">Reference proteome</keyword>
<feature type="signal peptide" evidence="1">
    <location>
        <begin position="1"/>
        <end position="19"/>
    </location>
</feature>
<comment type="caution">
    <text evidence="2">The sequence shown here is derived from an EMBL/GenBank/DDBJ whole genome shotgun (WGS) entry which is preliminary data.</text>
</comment>
<proteinExistence type="predicted"/>
<feature type="chain" id="PRO_5015548742" description="Outer membrane protein beta-barrel domain-containing protein" evidence="1">
    <location>
        <begin position="20"/>
        <end position="229"/>
    </location>
</feature>
<protein>
    <recommendedName>
        <fullName evidence="4">Outer membrane protein beta-barrel domain-containing protein</fullName>
    </recommendedName>
</protein>
<evidence type="ECO:0000313" key="2">
    <source>
        <dbReference type="EMBL" id="PQJ10877.1"/>
    </source>
</evidence>
<keyword evidence="1" id="KW-0732">Signal</keyword>
<evidence type="ECO:0008006" key="4">
    <source>
        <dbReference type="Google" id="ProtNLM"/>
    </source>
</evidence>
<name>A0A2S7SW87_9BACT</name>
<evidence type="ECO:0000313" key="3">
    <source>
        <dbReference type="Proteomes" id="UP000239872"/>
    </source>
</evidence>
<evidence type="ECO:0000256" key="1">
    <source>
        <dbReference type="SAM" id="SignalP"/>
    </source>
</evidence>
<accession>A0A2S7SW87</accession>
<reference evidence="2 3" key="1">
    <citation type="submission" date="2018-01" db="EMBL/GenBank/DDBJ databases">
        <title>A novel member of the phylum Bacteroidetes isolated from glacier ice.</title>
        <authorList>
            <person name="Liu Q."/>
            <person name="Xin Y.-H."/>
        </authorList>
    </citation>
    <scope>NUCLEOTIDE SEQUENCE [LARGE SCALE GENOMIC DNA]</scope>
    <source>
        <strain evidence="2 3">RB1R16</strain>
    </source>
</reference>